<dbReference type="Pfam" id="PF00756">
    <property type="entry name" value="Esterase"/>
    <property type="match status" value="1"/>
</dbReference>
<keyword evidence="1" id="KW-0378">Hydrolase</keyword>
<dbReference type="EMBL" id="FZNX01000002">
    <property type="protein sequence ID" value="SNR52280.1"/>
    <property type="molecule type" value="Genomic_DNA"/>
</dbReference>
<dbReference type="OrthoDB" id="9784036at2"/>
<dbReference type="InterPro" id="IPR029058">
    <property type="entry name" value="AB_hydrolase_fold"/>
</dbReference>
<keyword evidence="2" id="KW-1185">Reference proteome</keyword>
<dbReference type="RefSeq" id="WP_089377748.1">
    <property type="nucleotide sequence ID" value="NZ_FZNX01000002.1"/>
</dbReference>
<dbReference type="PANTHER" id="PTHR48098">
    <property type="entry name" value="ENTEROCHELIN ESTERASE-RELATED"/>
    <property type="match status" value="1"/>
</dbReference>
<organism evidence="1 2">
    <name type="scientific">Lutibacter flavus</name>
    <dbReference type="NCBI Taxonomy" id="691689"/>
    <lineage>
        <taxon>Bacteria</taxon>
        <taxon>Pseudomonadati</taxon>
        <taxon>Bacteroidota</taxon>
        <taxon>Flavobacteriia</taxon>
        <taxon>Flavobacteriales</taxon>
        <taxon>Flavobacteriaceae</taxon>
        <taxon>Lutibacter</taxon>
    </lineage>
</organism>
<sequence length="277" mass="31451">MKSFLTFFFFFTSIIVGLSQENKSTATSNVSIIEKEFLIPNLNSINHKIWVYLPPNYKTSSKKYPVIYMHDAQNVFDNATSYAGEWKVDETLNELYKITKKGFIVVAVENGGEERINEYTPWPHKKYAGGKGAIYIDFLKNTLKPFIDANYRTKKQAKHTAIIGSSLGGLISYYGGLKYPKTFGKIGALSTSFWFSNQVEDFTIKNGNNKTSKLYLLVGGKEGEDMTAATQKMKNLLLKTGFESKNIATKINPEGEHNEAFWSSEFLNIIQWLYTIK</sequence>
<dbReference type="AlphaFoldDB" id="A0A238X0U3"/>
<dbReference type="GO" id="GO:0016787">
    <property type="term" value="F:hydrolase activity"/>
    <property type="evidence" value="ECO:0007669"/>
    <property type="project" value="UniProtKB-KW"/>
</dbReference>
<protein>
    <submittedName>
        <fullName evidence="1">Predicted hydrolase of the alpha/beta superfamily</fullName>
    </submittedName>
</protein>
<dbReference type="InterPro" id="IPR000801">
    <property type="entry name" value="Esterase-like"/>
</dbReference>
<dbReference type="InterPro" id="IPR050583">
    <property type="entry name" value="Mycobacterial_A85_antigen"/>
</dbReference>
<proteinExistence type="predicted"/>
<dbReference type="Proteomes" id="UP000198412">
    <property type="component" value="Unassembled WGS sequence"/>
</dbReference>
<dbReference type="SUPFAM" id="SSF53474">
    <property type="entry name" value="alpha/beta-Hydrolases"/>
    <property type="match status" value="1"/>
</dbReference>
<accession>A0A238X0U3</accession>
<evidence type="ECO:0000313" key="1">
    <source>
        <dbReference type="EMBL" id="SNR52280.1"/>
    </source>
</evidence>
<dbReference type="PANTHER" id="PTHR48098:SF6">
    <property type="entry name" value="FERRI-BACILLIBACTIN ESTERASE BESA"/>
    <property type="match status" value="1"/>
</dbReference>
<gene>
    <name evidence="1" type="ORF">SAMN04488111_1425</name>
</gene>
<reference evidence="2" key="1">
    <citation type="submission" date="2017-06" db="EMBL/GenBank/DDBJ databases">
        <authorList>
            <person name="Varghese N."/>
            <person name="Submissions S."/>
        </authorList>
    </citation>
    <scope>NUCLEOTIDE SEQUENCE [LARGE SCALE GENOMIC DNA]</scope>
    <source>
        <strain evidence="2">DSM 27993</strain>
    </source>
</reference>
<dbReference type="Gene3D" id="3.40.50.1820">
    <property type="entry name" value="alpha/beta hydrolase"/>
    <property type="match status" value="1"/>
</dbReference>
<name>A0A238X0U3_9FLAO</name>
<evidence type="ECO:0000313" key="2">
    <source>
        <dbReference type="Proteomes" id="UP000198412"/>
    </source>
</evidence>